<dbReference type="AlphaFoldDB" id="A0A6H0S0K4"/>
<accession>A0A6H0S0K4</accession>
<dbReference type="SUPFAM" id="SSF53807">
    <property type="entry name" value="Helical backbone' metal receptor"/>
    <property type="match status" value="1"/>
</dbReference>
<proteinExistence type="inferred from homology"/>
<dbReference type="InterPro" id="IPR002491">
    <property type="entry name" value="ABC_transptr_periplasmic_BD"/>
</dbReference>
<dbReference type="GO" id="GO:1901678">
    <property type="term" value="P:iron coordination entity transport"/>
    <property type="evidence" value="ECO:0007669"/>
    <property type="project" value="UniProtKB-ARBA"/>
</dbReference>
<feature type="region of interest" description="Disordered" evidence="5">
    <location>
        <begin position="30"/>
        <end position="101"/>
    </location>
</feature>
<dbReference type="InterPro" id="IPR051313">
    <property type="entry name" value="Bact_iron-sidero_bind"/>
</dbReference>
<dbReference type="GO" id="GO:0030288">
    <property type="term" value="C:outer membrane-bounded periplasmic space"/>
    <property type="evidence" value="ECO:0007669"/>
    <property type="project" value="TreeGrafter"/>
</dbReference>
<dbReference type="PROSITE" id="PS51257">
    <property type="entry name" value="PROKAR_LIPOPROTEIN"/>
    <property type="match status" value="1"/>
</dbReference>
<comment type="similarity">
    <text evidence="2">Belongs to the bacterial solute-binding protein 8 family.</text>
</comment>
<reference evidence="8 9" key="1">
    <citation type="submission" date="2019-04" db="EMBL/GenBank/DDBJ databases">
        <title>Draft, Whole-Genome Sequence of the Anthracene-degrading Mycobacterium frederiksbergense LB501T, Isolated from a Polycyclic Aromatic Hydrocarbon (PAH)-Contaminated Soil.</title>
        <authorList>
            <person name="Augelletti F."/>
        </authorList>
    </citation>
    <scope>NUCLEOTIDE SEQUENCE [LARGE SCALE GENOMIC DNA]</scope>
    <source>
        <strain evidence="8 9">LB 501T</strain>
    </source>
</reference>
<feature type="signal peptide" evidence="6">
    <location>
        <begin position="1"/>
        <end position="27"/>
    </location>
</feature>
<dbReference type="KEGG" id="mfre:EXE63_04415"/>
<dbReference type="RefSeq" id="WP_168140959.1">
    <property type="nucleotide sequence ID" value="NZ_CP038799.1"/>
</dbReference>
<evidence type="ECO:0000256" key="3">
    <source>
        <dbReference type="ARBA" id="ARBA00022448"/>
    </source>
</evidence>
<dbReference type="Pfam" id="PF01497">
    <property type="entry name" value="Peripla_BP_2"/>
    <property type="match status" value="1"/>
</dbReference>
<evidence type="ECO:0000313" key="8">
    <source>
        <dbReference type="EMBL" id="QIV80231.1"/>
    </source>
</evidence>
<evidence type="ECO:0000313" key="9">
    <source>
        <dbReference type="Proteomes" id="UP000501849"/>
    </source>
</evidence>
<evidence type="ECO:0000256" key="6">
    <source>
        <dbReference type="SAM" id="SignalP"/>
    </source>
</evidence>
<evidence type="ECO:0000256" key="2">
    <source>
        <dbReference type="ARBA" id="ARBA00008814"/>
    </source>
</evidence>
<dbReference type="EMBL" id="CP038799">
    <property type="protein sequence ID" value="QIV80231.1"/>
    <property type="molecule type" value="Genomic_DNA"/>
</dbReference>
<protein>
    <submittedName>
        <fullName evidence="8">Iron-siderophore ABC transporter substrate-binding protein</fullName>
    </submittedName>
</protein>
<dbReference type="Gene3D" id="3.40.50.1980">
    <property type="entry name" value="Nitrogenase molybdenum iron protein domain"/>
    <property type="match status" value="2"/>
</dbReference>
<dbReference type="Proteomes" id="UP000501849">
    <property type="component" value="Chromosome"/>
</dbReference>
<evidence type="ECO:0000256" key="1">
    <source>
        <dbReference type="ARBA" id="ARBA00004196"/>
    </source>
</evidence>
<gene>
    <name evidence="8" type="ORF">EXE63_04415</name>
</gene>
<dbReference type="CDD" id="cd01146">
    <property type="entry name" value="FhuD"/>
    <property type="match status" value="1"/>
</dbReference>
<sequence>MPFPTARKGLLAAGVAASLTLLTACGAAETAPTADPGAPITSTTRIASADVLGNHRKPDESCAPEPAAAQSTDAPRRVRNAGGIGGQERSEPGNGVDIPPDTELRGDPQRIVALSNSELDALCALGLQGRVVGTTVPQPSYLGTVLHDAPGFGPRDAPDLDAIRGAAPDLILGSVTQTPDSFAALTEIAPTVFTGGATDWQDTLRAVASATGRPGAADAVLDGFARDAREAGDRADATHFQASVVQFTETTMRVYGAANFPATVLSAVGVDRPAAQRFTDVPYTEVSTAELSGDTDLSAADGDVIYLSFETAEARERAATVLNSDAWRKLSANRDDRVYAVNNEVWQTGQGVIAARGIVEDLRWLNAPIN</sequence>
<dbReference type="PANTHER" id="PTHR30532">
    <property type="entry name" value="IRON III DICITRATE-BINDING PERIPLASMIC PROTEIN"/>
    <property type="match status" value="1"/>
</dbReference>
<feature type="chain" id="PRO_5026225207" evidence="6">
    <location>
        <begin position="28"/>
        <end position="370"/>
    </location>
</feature>
<keyword evidence="3" id="KW-0813">Transport</keyword>
<comment type="subcellular location">
    <subcellularLocation>
        <location evidence="1">Cell envelope</location>
    </subcellularLocation>
</comment>
<evidence type="ECO:0000256" key="4">
    <source>
        <dbReference type="ARBA" id="ARBA00022729"/>
    </source>
</evidence>
<dbReference type="PANTHER" id="PTHR30532:SF25">
    <property type="entry name" value="IRON(III) DICITRATE-BINDING PERIPLASMIC PROTEIN"/>
    <property type="match status" value="1"/>
</dbReference>
<feature type="domain" description="Fe/B12 periplasmic-binding" evidence="7">
    <location>
        <begin position="110"/>
        <end position="370"/>
    </location>
</feature>
<organism evidence="8 9">
    <name type="scientific">Mycolicibacterium frederiksbergense</name>
    <dbReference type="NCBI Taxonomy" id="117567"/>
    <lineage>
        <taxon>Bacteria</taxon>
        <taxon>Bacillati</taxon>
        <taxon>Actinomycetota</taxon>
        <taxon>Actinomycetes</taxon>
        <taxon>Mycobacteriales</taxon>
        <taxon>Mycobacteriaceae</taxon>
        <taxon>Mycolicibacterium</taxon>
    </lineage>
</organism>
<keyword evidence="4 6" id="KW-0732">Signal</keyword>
<evidence type="ECO:0000256" key="5">
    <source>
        <dbReference type="SAM" id="MobiDB-lite"/>
    </source>
</evidence>
<evidence type="ECO:0000259" key="7">
    <source>
        <dbReference type="PROSITE" id="PS50983"/>
    </source>
</evidence>
<keyword evidence="9" id="KW-1185">Reference proteome</keyword>
<dbReference type="PROSITE" id="PS50983">
    <property type="entry name" value="FE_B12_PBP"/>
    <property type="match status" value="1"/>
</dbReference>
<name>A0A6H0S0K4_9MYCO</name>